<evidence type="ECO:0000256" key="1">
    <source>
        <dbReference type="ARBA" id="ARBA00022801"/>
    </source>
</evidence>
<dbReference type="PANTHER" id="PTHR43056:SF10">
    <property type="entry name" value="COCE_NOND FAMILY, PUTATIVE (AFU_ORTHOLOGUE AFUA_7G00600)-RELATED"/>
    <property type="match status" value="1"/>
</dbReference>
<dbReference type="Pfam" id="PF08530">
    <property type="entry name" value="PepX_C"/>
    <property type="match status" value="1"/>
</dbReference>
<dbReference type="Proteomes" id="UP000198641">
    <property type="component" value="Unassembled WGS sequence"/>
</dbReference>
<evidence type="ECO:0000313" key="3">
    <source>
        <dbReference type="EMBL" id="SDG25334.1"/>
    </source>
</evidence>
<organism evidence="3 4">
    <name type="scientific">Onishia taeanensis</name>
    <dbReference type="NCBI Taxonomy" id="284577"/>
    <lineage>
        <taxon>Bacteria</taxon>
        <taxon>Pseudomonadati</taxon>
        <taxon>Pseudomonadota</taxon>
        <taxon>Gammaproteobacteria</taxon>
        <taxon>Oceanospirillales</taxon>
        <taxon>Halomonadaceae</taxon>
        <taxon>Onishia</taxon>
    </lineage>
</organism>
<dbReference type="OrthoDB" id="9806163at2"/>
<gene>
    <name evidence="3" type="ORF">SAMN05216571_10789</name>
</gene>
<feature type="domain" description="Xaa-Pro dipeptidyl-peptidase C-terminal" evidence="2">
    <location>
        <begin position="290"/>
        <end position="569"/>
    </location>
</feature>
<evidence type="ECO:0000313" key="4">
    <source>
        <dbReference type="Proteomes" id="UP000198641"/>
    </source>
</evidence>
<dbReference type="RefSeq" id="WP_092525892.1">
    <property type="nucleotide sequence ID" value="NZ_FNCI01000007.1"/>
</dbReference>
<reference evidence="3 4" key="1">
    <citation type="submission" date="2016-10" db="EMBL/GenBank/DDBJ databases">
        <authorList>
            <person name="de Groot N.N."/>
        </authorList>
    </citation>
    <scope>NUCLEOTIDE SEQUENCE [LARGE SCALE GENOMIC DNA]</scope>
    <source>
        <strain evidence="3 4">BH539</strain>
    </source>
</reference>
<dbReference type="STRING" id="284577.SAMN05216571_10789"/>
<dbReference type="Gene3D" id="3.40.50.1820">
    <property type="entry name" value="alpha/beta hydrolase"/>
    <property type="match status" value="1"/>
</dbReference>
<evidence type="ECO:0000259" key="2">
    <source>
        <dbReference type="SMART" id="SM00939"/>
    </source>
</evidence>
<keyword evidence="1" id="KW-0378">Hydrolase</keyword>
<dbReference type="Pfam" id="PF02129">
    <property type="entry name" value="Peptidase_S15"/>
    <property type="match status" value="1"/>
</dbReference>
<dbReference type="InterPro" id="IPR008979">
    <property type="entry name" value="Galactose-bd-like_sf"/>
</dbReference>
<dbReference type="SUPFAM" id="SSF49785">
    <property type="entry name" value="Galactose-binding domain-like"/>
    <property type="match status" value="1"/>
</dbReference>
<dbReference type="InterPro" id="IPR000383">
    <property type="entry name" value="Xaa-Pro-like_dom"/>
</dbReference>
<dbReference type="NCBIfam" id="TIGR00976">
    <property type="entry name" value="CocE_NonD"/>
    <property type="match status" value="1"/>
</dbReference>
<dbReference type="GO" id="GO:0008239">
    <property type="term" value="F:dipeptidyl-peptidase activity"/>
    <property type="evidence" value="ECO:0007669"/>
    <property type="project" value="InterPro"/>
</dbReference>
<dbReference type="SMART" id="SM00939">
    <property type="entry name" value="PepX_C"/>
    <property type="match status" value="1"/>
</dbReference>
<keyword evidence="4" id="KW-1185">Reference proteome</keyword>
<dbReference type="InterPro" id="IPR050585">
    <property type="entry name" value="Xaa-Pro_dipeptidyl-ppase/CocE"/>
</dbReference>
<dbReference type="PANTHER" id="PTHR43056">
    <property type="entry name" value="PEPTIDASE S9 PROLYL OLIGOPEPTIDASE"/>
    <property type="match status" value="1"/>
</dbReference>
<sequence length="694" mass="78497">MHIVTQYAREVFEEETWIGLADGTQLAVRIWRPVDADSDPVPAILEYLPYRKRDLTAARDVQTHPYWAGHGYAGVRVDIRGSGESDGVLTDEYLQQELDDGLEILDWLERQPWCTGDVGMVGISWGGFNGLQIAALRPPQLKAVITLCSTDDRFADDVHHMGGCLLGDNLSWASTMFDGNASPPDPALVGERWREMWHQRLDGSGLWLATWLEHQRRDDYWRHGSVCEDFSAIQCPVYAISGWADGYCNAVFRLLAGLKVPRKGLVGPWAHKYPHLGVPGPAVGFLQDGLRWWDHWLKGKDTGIMDEPMLRVWMQESTPPSARYEQRPGRWISEPAWPSANIIETPFRLTSGHDLLPAEVPTEVRAEQDPIIEALSEREQGIDDTPLTIRSPLSVGLYAGKWCSYNAPPDLPHDQRDEDGGALIFQTERLKAPLEICGQPVVELEISADQPVAMLALRLIDVADDDKATRVSYGLLNLTHRDSNESPEPLTPGRRYRVRVLLKHIAQQFPVGHAIRLSLSTSYWPLAWPSPKPVRMTVYPAPSRLLLPMRVPRPAEEAALPAFADPEAAPAIAKTLIQPTQEHWRVIRDLANDTTTLEVINDEGNYRLDDIDMEISARVTERYRYAYGSYESVSGWTEWERSFRRGDWQVRTLTRTLMTSDADNFRLRATLDAYEGDTRVFAKSWDETIPRDLV</sequence>
<dbReference type="InterPro" id="IPR029058">
    <property type="entry name" value="AB_hydrolase_fold"/>
</dbReference>
<dbReference type="InterPro" id="IPR013736">
    <property type="entry name" value="Xaa-Pro_dipept_C"/>
</dbReference>
<dbReference type="Gene3D" id="2.60.120.260">
    <property type="entry name" value="Galactose-binding domain-like"/>
    <property type="match status" value="1"/>
</dbReference>
<protein>
    <recommendedName>
        <fullName evidence="2">Xaa-Pro dipeptidyl-peptidase C-terminal domain-containing protein</fullName>
    </recommendedName>
</protein>
<dbReference type="EMBL" id="FNCI01000007">
    <property type="protein sequence ID" value="SDG25334.1"/>
    <property type="molecule type" value="Genomic_DNA"/>
</dbReference>
<dbReference type="Gene3D" id="1.10.3020.10">
    <property type="entry name" value="alpha-amino acid ester hydrolase ( Helical cap domain)"/>
    <property type="match status" value="1"/>
</dbReference>
<accession>A0A1G7SRB4</accession>
<dbReference type="SUPFAM" id="SSF53474">
    <property type="entry name" value="alpha/beta-Hydrolases"/>
    <property type="match status" value="1"/>
</dbReference>
<name>A0A1G7SRB4_9GAMM</name>
<dbReference type="AlphaFoldDB" id="A0A1G7SRB4"/>
<proteinExistence type="predicted"/>
<dbReference type="InterPro" id="IPR005674">
    <property type="entry name" value="CocE/Ser_esterase"/>
</dbReference>